<dbReference type="Gene3D" id="3.40.50.1110">
    <property type="entry name" value="SGNH hydrolase"/>
    <property type="match status" value="1"/>
</dbReference>
<dbReference type="InterPro" id="IPR013830">
    <property type="entry name" value="SGNH_hydro"/>
</dbReference>
<dbReference type="SUPFAM" id="SSF52266">
    <property type="entry name" value="SGNH hydrolase"/>
    <property type="match status" value="1"/>
</dbReference>
<dbReference type="RefSeq" id="WP_107576042.1">
    <property type="nucleotide sequence ID" value="NZ_PZPL01000002.1"/>
</dbReference>
<accession>A0A2T4UNX4</accession>
<protein>
    <recommendedName>
        <fullName evidence="1">SGNH hydrolase-type esterase domain-containing protein</fullName>
    </recommendedName>
</protein>
<dbReference type="AlphaFoldDB" id="A0A2T4UNX4"/>
<name>A0A2T4UNX4_9MICO</name>
<comment type="caution">
    <text evidence="2">The sequence shown here is derived from an EMBL/GenBank/DDBJ whole genome shotgun (WGS) entry which is preliminary data.</text>
</comment>
<evidence type="ECO:0000313" key="2">
    <source>
        <dbReference type="EMBL" id="PTL71235.1"/>
    </source>
</evidence>
<evidence type="ECO:0000313" key="3">
    <source>
        <dbReference type="Proteomes" id="UP000241085"/>
    </source>
</evidence>
<evidence type="ECO:0000259" key="1">
    <source>
        <dbReference type="Pfam" id="PF13472"/>
    </source>
</evidence>
<proteinExistence type="predicted"/>
<organism evidence="2 3">
    <name type="scientific">Rathayibacter caricis DSM 15933</name>
    <dbReference type="NCBI Taxonomy" id="1328867"/>
    <lineage>
        <taxon>Bacteria</taxon>
        <taxon>Bacillati</taxon>
        <taxon>Actinomycetota</taxon>
        <taxon>Actinomycetes</taxon>
        <taxon>Micrococcales</taxon>
        <taxon>Microbacteriaceae</taxon>
        <taxon>Rathayibacter</taxon>
    </lineage>
</organism>
<dbReference type="Proteomes" id="UP000241085">
    <property type="component" value="Unassembled WGS sequence"/>
</dbReference>
<reference evidence="2 3" key="1">
    <citation type="submission" date="2018-03" db="EMBL/GenBank/DDBJ databases">
        <title>Bacteriophage NCPPB3778 and a type I-E CRISPR drive the evolution of the US Biological Select Agent, Rathayibacter toxicus.</title>
        <authorList>
            <person name="Davis E.W.II."/>
            <person name="Tabima J.F."/>
            <person name="Weisberg A.J."/>
            <person name="Dantas Lopes L."/>
            <person name="Wiseman M.S."/>
            <person name="Wiseman M.S."/>
            <person name="Pupko T."/>
            <person name="Belcher M.S."/>
            <person name="Sechler A.J."/>
            <person name="Tancos M.A."/>
            <person name="Schroeder B.K."/>
            <person name="Murray T.D."/>
            <person name="Luster D.G."/>
            <person name="Schneider W.L."/>
            <person name="Rogers E."/>
            <person name="Andreote F.D."/>
            <person name="Grunwald N.J."/>
            <person name="Putnam M.L."/>
            <person name="Chang J.H."/>
        </authorList>
    </citation>
    <scope>NUCLEOTIDE SEQUENCE [LARGE SCALE GENOMIC DNA]</scope>
    <source>
        <strain evidence="2 3">DSM 15933</strain>
    </source>
</reference>
<feature type="domain" description="SGNH hydrolase-type esterase" evidence="1">
    <location>
        <begin position="53"/>
        <end position="209"/>
    </location>
</feature>
<dbReference type="InterPro" id="IPR036514">
    <property type="entry name" value="SGNH_hydro_sf"/>
</dbReference>
<gene>
    <name evidence="2" type="ORF">C1I63_18520</name>
</gene>
<dbReference type="EMBL" id="PZPL01000002">
    <property type="protein sequence ID" value="PTL71235.1"/>
    <property type="molecule type" value="Genomic_DNA"/>
</dbReference>
<dbReference type="Pfam" id="PF13472">
    <property type="entry name" value="Lipase_GDSL_2"/>
    <property type="match status" value="1"/>
</dbReference>
<keyword evidence="3" id="KW-1185">Reference proteome</keyword>
<sequence>MRKRGMLLLCVATIAALLGTGVAVTAVRAAGYPAFWRDRANELIPADALRLIALGDSSMVGVGTLDPMNGIAGRVARDLEQQTGRPVHITNLAVSGSTTAQMLREQLPQAPLATADIVIVSTPSDMESRVPLDEYRRDVDQLTALLPADRTVISDLPLEPGRDSYQAILTQSTDNASIARADFATVFNGHGRRLDIFSLLPPHLNDRGYNFWSTAFQDPTRRIVRRGPTSG</sequence>